<dbReference type="EMBL" id="ARZY01000033">
    <property type="protein sequence ID" value="EWH08913.1"/>
    <property type="molecule type" value="Genomic_DNA"/>
</dbReference>
<organism evidence="2 3">
    <name type="scientific">Catenovulum agarivorans DS-2</name>
    <dbReference type="NCBI Taxonomy" id="1328313"/>
    <lineage>
        <taxon>Bacteria</taxon>
        <taxon>Pseudomonadati</taxon>
        <taxon>Pseudomonadota</taxon>
        <taxon>Gammaproteobacteria</taxon>
        <taxon>Alteromonadales</taxon>
        <taxon>Alteromonadaceae</taxon>
        <taxon>Catenovulum</taxon>
    </lineage>
</organism>
<proteinExistence type="predicted"/>
<dbReference type="OrthoDB" id="547680at2"/>
<comment type="caution">
    <text evidence="2">The sequence shown here is derived from an EMBL/GenBank/DDBJ whole genome shotgun (WGS) entry which is preliminary data.</text>
</comment>
<protein>
    <recommendedName>
        <fullName evidence="1">Cyclic nucleotide-binding domain-containing protein</fullName>
    </recommendedName>
</protein>
<dbReference type="PROSITE" id="PS50042">
    <property type="entry name" value="CNMP_BINDING_3"/>
    <property type="match status" value="1"/>
</dbReference>
<name>W7QL97_9ALTE</name>
<dbReference type="Proteomes" id="UP000019276">
    <property type="component" value="Unassembled WGS sequence"/>
</dbReference>
<dbReference type="InterPro" id="IPR000595">
    <property type="entry name" value="cNMP-bd_dom"/>
</dbReference>
<reference evidence="2 3" key="1">
    <citation type="journal article" date="2014" name="Genome Announc.">
        <title>Draft Genome Sequence of the Agar-Degrading Bacterium Catenovulum sp. Strain DS-2, Isolated from Intestines of Haliotis diversicolor.</title>
        <authorList>
            <person name="Shan D."/>
            <person name="Li X."/>
            <person name="Gu Z."/>
            <person name="Wei G."/>
            <person name="Gao Z."/>
            <person name="Shao Z."/>
        </authorList>
    </citation>
    <scope>NUCLEOTIDE SEQUENCE [LARGE SCALE GENOMIC DNA]</scope>
    <source>
        <strain evidence="2 3">DS-2</strain>
    </source>
</reference>
<dbReference type="eggNOG" id="COG0834">
    <property type="taxonomic scope" value="Bacteria"/>
</dbReference>
<dbReference type="PATRIC" id="fig|1328313.3.peg.3045"/>
<dbReference type="AlphaFoldDB" id="W7QL97"/>
<gene>
    <name evidence="2" type="ORF">DS2_14929</name>
</gene>
<accession>W7QL97</accession>
<evidence type="ECO:0000313" key="3">
    <source>
        <dbReference type="Proteomes" id="UP000019276"/>
    </source>
</evidence>
<evidence type="ECO:0000313" key="2">
    <source>
        <dbReference type="EMBL" id="EWH08913.1"/>
    </source>
</evidence>
<keyword evidence="3" id="KW-1185">Reference proteome</keyword>
<dbReference type="SUPFAM" id="SSF53850">
    <property type="entry name" value="Periplasmic binding protein-like II"/>
    <property type="match status" value="1"/>
</dbReference>
<evidence type="ECO:0000259" key="1">
    <source>
        <dbReference type="PROSITE" id="PS50042"/>
    </source>
</evidence>
<feature type="domain" description="Cyclic nucleotide-binding" evidence="1">
    <location>
        <begin position="95"/>
        <end position="145"/>
    </location>
</feature>
<dbReference type="STRING" id="1328313.DS2_14929"/>
<sequence>MCICANYLAIAQVQAATKTIVHAKANDPKENLVSNILKLALSKSGSPDTYRFQEYPDGINEARLISLLKDGAITVAWAGTKKEYEDELFPIRVPILKGLLGHRIFIIRKGTQQMFDQVETLDDLRAIKLGQGKFWGDTTVLKHNRMSVVDPVKYPNLFYMLEGGRFDFFPRAVHEPWSEVAARPELNLTVENNILLIYPYAMYYFVAPENAKLGRYIEVGFRNAIDDGSFNEMFFSHPLIRDVLEKSDLQSRKVFRLSNPNMSPQTPFDEKKLWLDINNIEL</sequence>